<dbReference type="OrthoDB" id="529322at2"/>
<dbReference type="AlphaFoldDB" id="A0A0F5Y6L1"/>
<dbReference type="Proteomes" id="UP000033607">
    <property type="component" value="Unassembled WGS sequence"/>
</dbReference>
<sequence>MTDQYFPTPSPNPLDRLHVTDGLMINAQRWRLAHTYSRKRQNLHYQSLNQPGIVCGLGVHPTSAPAGVQSKFQTGWLMVKPGIAIDGEGNPIIIDRPMEFRITDPKPSKTQPIIVYLVVSYVDPEELSLRNDNDVVRETFRIDQKTDPPSHLEVEICRINLEPGTVQICQPEEVLFPQVNELDLRYRIAARSRPQIVVKTAMLSPQASRGMMSEAEGKYCQENLGFLMHSVESLDPRMQGISEIEQIYFIGNEDFDLLYLTEKQTRELDNNQLEILGGYLETGRTVLIEIPIDDDLNQNFKDLTDWGKEEFNLNFIDWDRLIPDHLLKVHPFLFAIPPNINYEPLELFLGGGMILIIGSLSKAWGINEHTLPRTEIRTAQEFGINLLYFAWYRRHQTQLLEVFSE</sequence>
<comment type="caution">
    <text evidence="1">The sequence shown here is derived from an EMBL/GenBank/DDBJ whole genome shotgun (WGS) entry which is preliminary data.</text>
</comment>
<proteinExistence type="predicted"/>
<accession>A0A0F5Y6L1</accession>
<dbReference type="Gene3D" id="3.40.50.12140">
    <property type="entry name" value="Domain of unknown function DUF4159"/>
    <property type="match status" value="1"/>
</dbReference>
<organism evidence="1 3">
    <name type="scientific">Limnoraphis robusta CS-951</name>
    <dbReference type="NCBI Taxonomy" id="1637645"/>
    <lineage>
        <taxon>Bacteria</taxon>
        <taxon>Bacillati</taxon>
        <taxon>Cyanobacteriota</taxon>
        <taxon>Cyanophyceae</taxon>
        <taxon>Oscillatoriophycideae</taxon>
        <taxon>Oscillatoriales</taxon>
        <taxon>Sirenicapillariaceae</taxon>
        <taxon>Limnoraphis</taxon>
    </lineage>
</organism>
<dbReference type="EMBL" id="LATL02000120">
    <property type="protein sequence ID" value="KKD34413.1"/>
    <property type="molecule type" value="Genomic_DNA"/>
</dbReference>
<reference evidence="1 3" key="1">
    <citation type="submission" date="2015-06" db="EMBL/GenBank/DDBJ databases">
        <title>Draft genome assembly of filamentous brackish cyanobacterium Limnoraphis robusta strain CS-951.</title>
        <authorList>
            <person name="Willis A."/>
            <person name="Parks M."/>
            <person name="Burford M.A."/>
        </authorList>
    </citation>
    <scope>NUCLEOTIDE SEQUENCE [LARGE SCALE GENOMIC DNA]</scope>
    <source>
        <strain evidence="1 3">CS-951</strain>
    </source>
</reference>
<dbReference type="PATRIC" id="fig|1637645.4.peg.1218"/>
<evidence type="ECO:0000313" key="1">
    <source>
        <dbReference type="EMBL" id="KKD34413.1"/>
    </source>
</evidence>
<dbReference type="RefSeq" id="WP_046282477.1">
    <property type="nucleotide sequence ID" value="NZ_LATL02000065.1"/>
</dbReference>
<dbReference type="EMBL" id="LATL02000065">
    <property type="protein sequence ID" value="KMW70746.1"/>
    <property type="molecule type" value="Genomic_DNA"/>
</dbReference>
<evidence type="ECO:0008006" key="4">
    <source>
        <dbReference type="Google" id="ProtNLM"/>
    </source>
</evidence>
<evidence type="ECO:0000313" key="3">
    <source>
        <dbReference type="Proteomes" id="UP000033607"/>
    </source>
</evidence>
<gene>
    <name evidence="1" type="ORF">WN50_30965</name>
    <name evidence="2" type="ORF">WN50_32935</name>
</gene>
<protein>
    <recommendedName>
        <fullName evidence="4">DUF4159 domain-containing protein</fullName>
    </recommendedName>
</protein>
<name>A0A0F5Y6L1_9CYAN</name>
<evidence type="ECO:0000313" key="2">
    <source>
        <dbReference type="EMBL" id="KMW70746.1"/>
    </source>
</evidence>